<evidence type="ECO:0000313" key="5">
    <source>
        <dbReference type="Proteomes" id="UP000265080"/>
    </source>
</evidence>
<feature type="compositionally biased region" description="Acidic residues" evidence="2">
    <location>
        <begin position="718"/>
        <end position="766"/>
    </location>
</feature>
<name>A0A3P8S004_AMPPE</name>
<evidence type="ECO:0000256" key="2">
    <source>
        <dbReference type="SAM" id="MobiDB-lite"/>
    </source>
</evidence>
<dbReference type="SMART" id="SM00360">
    <property type="entry name" value="RRM"/>
    <property type="match status" value="2"/>
</dbReference>
<feature type="compositionally biased region" description="Low complexity" evidence="2">
    <location>
        <begin position="111"/>
        <end position="122"/>
    </location>
</feature>
<feature type="compositionally biased region" description="Low complexity" evidence="2">
    <location>
        <begin position="36"/>
        <end position="58"/>
    </location>
</feature>
<feature type="compositionally biased region" description="Acidic residues" evidence="2">
    <location>
        <begin position="798"/>
        <end position="814"/>
    </location>
</feature>
<dbReference type="InterPro" id="IPR013087">
    <property type="entry name" value="Znf_C2H2_type"/>
</dbReference>
<keyword evidence="1" id="KW-0694">RNA-binding</keyword>
<feature type="compositionally biased region" description="Basic and acidic residues" evidence="2">
    <location>
        <begin position="1165"/>
        <end position="1205"/>
    </location>
</feature>
<feature type="region of interest" description="Disordered" evidence="2">
    <location>
        <begin position="106"/>
        <end position="142"/>
    </location>
</feature>
<feature type="compositionally biased region" description="Polar residues" evidence="2">
    <location>
        <begin position="1290"/>
        <end position="1312"/>
    </location>
</feature>
<feature type="region of interest" description="Disordered" evidence="2">
    <location>
        <begin position="927"/>
        <end position="1263"/>
    </location>
</feature>
<feature type="compositionally biased region" description="Basic and acidic residues" evidence="2">
    <location>
        <begin position="549"/>
        <end position="569"/>
    </location>
</feature>
<accession>A0A3P8S004</accession>
<dbReference type="GeneTree" id="ENSGT00940000169511"/>
<dbReference type="STRING" id="161767.ENSAPEP00000005335"/>
<feature type="compositionally biased region" description="Basic residues" evidence="2">
    <location>
        <begin position="623"/>
        <end position="633"/>
    </location>
</feature>
<feature type="region of interest" description="Disordered" evidence="2">
    <location>
        <begin position="531"/>
        <end position="815"/>
    </location>
</feature>
<dbReference type="Ensembl" id="ENSAPET00000005475.1">
    <property type="protein sequence ID" value="ENSAPEP00000005335.1"/>
    <property type="gene ID" value="ENSAPEG00000003827.1"/>
</dbReference>
<dbReference type="InterPro" id="IPR036236">
    <property type="entry name" value="Znf_C2H2_sf"/>
</dbReference>
<dbReference type="InterPro" id="IPR003604">
    <property type="entry name" value="Matrin/U1-like-C_Znf_C2H2"/>
</dbReference>
<feature type="region of interest" description="Disordered" evidence="2">
    <location>
        <begin position="328"/>
        <end position="364"/>
    </location>
</feature>
<reference evidence="4 5" key="1">
    <citation type="submission" date="2018-03" db="EMBL/GenBank/DDBJ databases">
        <title>Finding Nemo's genes: A chromosome-scale reference assembly of the genome of the orange clownfish Amphiprion percula.</title>
        <authorList>
            <person name="Lehmann R."/>
        </authorList>
    </citation>
    <scope>NUCLEOTIDE SEQUENCE</scope>
</reference>
<dbReference type="InterPro" id="IPR012677">
    <property type="entry name" value="Nucleotide-bd_a/b_plait_sf"/>
</dbReference>
<feature type="compositionally biased region" description="Basic and acidic residues" evidence="2">
    <location>
        <begin position="948"/>
        <end position="1057"/>
    </location>
</feature>
<feature type="compositionally biased region" description="Basic and acidic residues" evidence="2">
    <location>
        <begin position="1247"/>
        <end position="1256"/>
    </location>
</feature>
<feature type="compositionally biased region" description="Basic and acidic residues" evidence="2">
    <location>
        <begin position="695"/>
        <end position="705"/>
    </location>
</feature>
<dbReference type="SUPFAM" id="SSF57667">
    <property type="entry name" value="beta-beta-alpha zinc fingers"/>
    <property type="match status" value="1"/>
</dbReference>
<dbReference type="Pfam" id="PF12874">
    <property type="entry name" value="zf-met"/>
    <property type="match status" value="1"/>
</dbReference>
<feature type="compositionally biased region" description="Basic residues" evidence="2">
    <location>
        <begin position="570"/>
        <end position="583"/>
    </location>
</feature>
<proteinExistence type="predicted"/>
<feature type="compositionally biased region" description="Low complexity" evidence="2">
    <location>
        <begin position="348"/>
        <end position="360"/>
    </location>
</feature>
<organism evidence="4 5">
    <name type="scientific">Amphiprion percula</name>
    <name type="common">Orange clownfish</name>
    <name type="synonym">Lutjanus percula</name>
    <dbReference type="NCBI Taxonomy" id="161767"/>
    <lineage>
        <taxon>Eukaryota</taxon>
        <taxon>Metazoa</taxon>
        <taxon>Chordata</taxon>
        <taxon>Craniata</taxon>
        <taxon>Vertebrata</taxon>
        <taxon>Euteleostomi</taxon>
        <taxon>Actinopterygii</taxon>
        <taxon>Neopterygii</taxon>
        <taxon>Teleostei</taxon>
        <taxon>Neoteleostei</taxon>
        <taxon>Acanthomorphata</taxon>
        <taxon>Ovalentaria</taxon>
        <taxon>Pomacentridae</taxon>
        <taxon>Amphiprion</taxon>
    </lineage>
</organism>
<sequence length="1312" mass="147482">MSHNYPYRRSDTDLRPDPGPYSSADRRHPSSDFYRPQESFSYPSSSSSSSRAALQPAASQDGVLSILSSCGLEPEDLALLAKLPEDVLTVESLPHILKQIKGKRGSVNLFPSSAPSSSSSSSYLAGSAHRPPSTLDWDQPHSQPVQYPLHLISSTSLPSNQDHWGTFRTRRADAPSSSSSSSGFSVDYHHRPGPSDYGKTGPGPSKDRPSFSPAKQGTRARPSRYSEARPADSRAAPPPKAKPQEGRRESGSSSSRSIPPLVSMPFMKQALDFHGTTPPAYPYSCSLCQITVLSERVWIQHINGTLHADGQLSLLQQFPDWDCRMETVTREDDQSKRRDDKKPSPPRQTSNQSQTSQTNQKLQKTADQGKVVCVKFPAQSVDETYLRKLTEPFGKILKILMFPSLAFLELGTLDQAKDLVKFHVNYPPTVNGEKIEFSISNTFSFLRSSQVVSFSPAPAGEDGRSDLLSIVKRFGLPLYTLFLPSMAFVEMKNVLDAQKLVDYYSTNTLRINSNSIKVSFSGEFKSLMNVPSAKRYEEEPPSVKRARSSSREKDEKSETKRTRRESSRDRKTRSRSRDKRSRSRERSKERSGRHRKSRSRSRDKSSSTSSRKNRSRSRDKSSRNRWTRTKSRSRSRDKSRTKSSRETRSKSWEKSNREKKSRSRSREKTSKEKRTEPGSEPKSRDKSSTGPTVEKMVESESRSEDEPASLSDSKPEATDTEQTEEEAEVSAEESDIEGMEVIAEDGEDLEEEEEEEEQEEAAEENDSPQSLEQGEEEDEEIEDQVEEEDGCGMKKEESEETAETQEDEEPDFPVDLENCITLDELDEDKSDQDDRVRDEPKPVQSSRVLYFTNLPPQFSNSEFLSLVRDFGTAVRYILIHGQQEGFIEMSSSSEASKAARELALKPPIIFNNFQPIVSLSYKYDRLSHGNPVPLDRGSRRRSKSGTSARDEADKKLKGKESLKKSPEKESASKTTPEKESTSKKTPEEDSTSRKTPEKESMSKQTPEESTSKQTPEDFTSKKTPDEDSRSRKTPEKESTSEKTPEESTSKKTPEDSTCRMTLENDSTSRKTSENDSTSRKTPEDSTSRKTPEDSTSRKTADKESASIKTPENESLSKKAEEKNLKNTSEKDDAGRNTPEKKTSPENETQKREETPEYGSVSQETMKTESAKDRKDLEIKQKPEDDQLEEKPSEADEPRDKEEKTTEVCLESETSESKVKDSESPDPPVGTGDGPKPQAEQDDDAAAETERQSEPKKPAKPVGTEFVRPVVGYFCKLCQLIFADEDEAKQQHCSSPTHYSQYQEQTGKDPWTS</sequence>
<dbReference type="GO" id="GO:0003723">
    <property type="term" value="F:RNA binding"/>
    <property type="evidence" value="ECO:0007669"/>
    <property type="project" value="UniProtKB-UniRule"/>
</dbReference>
<dbReference type="SMART" id="SM00451">
    <property type="entry name" value="ZnF_U1"/>
    <property type="match status" value="2"/>
</dbReference>
<evidence type="ECO:0000256" key="1">
    <source>
        <dbReference type="PROSITE-ProRule" id="PRU00176"/>
    </source>
</evidence>
<feature type="domain" description="RRM" evidence="3">
    <location>
        <begin position="847"/>
        <end position="939"/>
    </location>
</feature>
<dbReference type="Proteomes" id="UP000265080">
    <property type="component" value="Chromosome 13"/>
</dbReference>
<evidence type="ECO:0000259" key="3">
    <source>
        <dbReference type="PROSITE" id="PS50102"/>
    </source>
</evidence>
<dbReference type="OMA" id="HYQRYKV"/>
<reference evidence="4" key="2">
    <citation type="submission" date="2025-08" db="UniProtKB">
        <authorList>
            <consortium name="Ensembl"/>
        </authorList>
    </citation>
    <scope>IDENTIFICATION</scope>
</reference>
<dbReference type="SUPFAM" id="SSF54928">
    <property type="entry name" value="RNA-binding domain, RBD"/>
    <property type="match status" value="3"/>
</dbReference>
<dbReference type="PROSITE" id="PS50102">
    <property type="entry name" value="RRM"/>
    <property type="match status" value="1"/>
</dbReference>
<feature type="region of interest" description="Disordered" evidence="2">
    <location>
        <begin position="170"/>
        <end position="261"/>
    </location>
</feature>
<keyword evidence="5" id="KW-1185">Reference proteome</keyword>
<feature type="compositionally biased region" description="Basic and acidic residues" evidence="2">
    <location>
        <begin position="1066"/>
        <end position="1154"/>
    </location>
</feature>
<feature type="region of interest" description="Disordered" evidence="2">
    <location>
        <begin position="1286"/>
        <end position="1312"/>
    </location>
</feature>
<dbReference type="PANTHER" id="PTHR15592">
    <property type="entry name" value="MATRIN 3/NUCLEAR PROTEIN 220-RELATED"/>
    <property type="match status" value="1"/>
</dbReference>
<feature type="compositionally biased region" description="Basic and acidic residues" evidence="2">
    <location>
        <begin position="328"/>
        <end position="343"/>
    </location>
</feature>
<protein>
    <recommendedName>
        <fullName evidence="3">RRM domain-containing protein</fullName>
    </recommendedName>
</protein>
<evidence type="ECO:0000313" key="4">
    <source>
        <dbReference type="Ensembl" id="ENSAPEP00000005335.1"/>
    </source>
</evidence>
<feature type="compositionally biased region" description="Basic and acidic residues" evidence="2">
    <location>
        <begin position="634"/>
        <end position="687"/>
    </location>
</feature>
<dbReference type="Gene3D" id="3.30.70.330">
    <property type="match status" value="3"/>
</dbReference>
<reference evidence="4" key="3">
    <citation type="submission" date="2025-09" db="UniProtKB">
        <authorList>
            <consortium name="Ensembl"/>
        </authorList>
    </citation>
    <scope>IDENTIFICATION</scope>
</reference>
<feature type="compositionally biased region" description="Acidic residues" evidence="2">
    <location>
        <begin position="773"/>
        <end position="790"/>
    </location>
</feature>
<dbReference type="InterPro" id="IPR035979">
    <property type="entry name" value="RBD_domain_sf"/>
</dbReference>
<dbReference type="GO" id="GO:0008270">
    <property type="term" value="F:zinc ion binding"/>
    <property type="evidence" value="ECO:0007669"/>
    <property type="project" value="InterPro"/>
</dbReference>
<dbReference type="InterPro" id="IPR000504">
    <property type="entry name" value="RRM_dom"/>
</dbReference>
<feature type="region of interest" description="Disordered" evidence="2">
    <location>
        <begin position="1"/>
        <end position="58"/>
    </location>
</feature>